<keyword evidence="3" id="KW-1185">Reference proteome</keyword>
<feature type="region of interest" description="Disordered" evidence="1">
    <location>
        <begin position="432"/>
        <end position="455"/>
    </location>
</feature>
<proteinExistence type="predicted"/>
<organism evidence="2 3">
    <name type="scientific">Prorocentrum cordatum</name>
    <dbReference type="NCBI Taxonomy" id="2364126"/>
    <lineage>
        <taxon>Eukaryota</taxon>
        <taxon>Sar</taxon>
        <taxon>Alveolata</taxon>
        <taxon>Dinophyceae</taxon>
        <taxon>Prorocentrales</taxon>
        <taxon>Prorocentraceae</taxon>
        <taxon>Prorocentrum</taxon>
    </lineage>
</organism>
<comment type="caution">
    <text evidence="2">The sequence shown here is derived from an EMBL/GenBank/DDBJ whole genome shotgun (WGS) entry which is preliminary data.</text>
</comment>
<gene>
    <name evidence="2" type="ORF">PCOR1329_LOCUS11026</name>
</gene>
<evidence type="ECO:0000313" key="2">
    <source>
        <dbReference type="EMBL" id="CAK0804113.1"/>
    </source>
</evidence>
<reference evidence="2" key="1">
    <citation type="submission" date="2023-10" db="EMBL/GenBank/DDBJ databases">
        <authorList>
            <person name="Chen Y."/>
            <person name="Shah S."/>
            <person name="Dougan E. K."/>
            <person name="Thang M."/>
            <person name="Chan C."/>
        </authorList>
    </citation>
    <scope>NUCLEOTIDE SEQUENCE [LARGE SCALE GENOMIC DNA]</scope>
</reference>
<dbReference type="Proteomes" id="UP001189429">
    <property type="component" value="Unassembled WGS sequence"/>
</dbReference>
<evidence type="ECO:0000313" key="3">
    <source>
        <dbReference type="Proteomes" id="UP001189429"/>
    </source>
</evidence>
<protein>
    <submittedName>
        <fullName evidence="2">Uncharacterized protein</fullName>
    </submittedName>
</protein>
<dbReference type="EMBL" id="CAUYUJ010003158">
    <property type="protein sequence ID" value="CAK0804113.1"/>
    <property type="molecule type" value="Genomic_DNA"/>
</dbReference>
<name>A0ABN9QH86_9DINO</name>
<sequence>MADVDAVALAEDALRFQAGAAAGEADELAGAAEGEGARDAAGEGQLAPAPEDDDEALGTQMSAEAFCQPAAELGEGCLADYDALAAAVTEKPDPAIGARGGGQQSDLPVWQGVAGQAVDVEDLAVCVAGAGPKTRGACFDKWSTYLWGAKAVYAAADGPRVEAFYSELLEGADARAPKGAQRFVPLRAAALAEVADARQRAAVGFGLPPDSHVAHQALQGLFWQRQPGRLNAASAARSGKIAANGIPTHLEAHGNQVQVTDAVLEKVVNRAYKDQMQEGGVLELLDGSEAFRRRSGMGASCVKPVAWVCLATQKKVRAREMEGESCGRLRLVALHLDPDHVRKLPFEERLAPRNKCQGVLVEAPREILLAQQRAPDRELEDFAKTYPQGLDDADLRVLREGFLPSRFAPLARYLRGAPAAAAPAAPLRGAVGARARRARDPATSGRPGPPKKIRLRGAMRGDAEGAAEAAPERVLELPMQAMQFSPAGTMIMAGVQDGTADGAPWGVEFERRA</sequence>
<feature type="region of interest" description="Disordered" evidence="1">
    <location>
        <begin position="27"/>
        <end position="56"/>
    </location>
</feature>
<accession>A0ABN9QH86</accession>
<evidence type="ECO:0000256" key="1">
    <source>
        <dbReference type="SAM" id="MobiDB-lite"/>
    </source>
</evidence>